<dbReference type="Gene3D" id="3.90.1200.10">
    <property type="match status" value="1"/>
</dbReference>
<protein>
    <submittedName>
        <fullName evidence="2">Aminoglycoside phosphotransferase (APT) family kinase protein</fullName>
    </submittedName>
</protein>
<dbReference type="GO" id="GO:0016301">
    <property type="term" value="F:kinase activity"/>
    <property type="evidence" value="ECO:0007669"/>
    <property type="project" value="UniProtKB-KW"/>
</dbReference>
<name>A0A839Y0D8_9ACTN</name>
<evidence type="ECO:0000259" key="1">
    <source>
        <dbReference type="Pfam" id="PF01636"/>
    </source>
</evidence>
<feature type="domain" description="Aminoglycoside phosphotransferase" evidence="1">
    <location>
        <begin position="25"/>
        <end position="271"/>
    </location>
</feature>
<proteinExistence type="predicted"/>
<sequence>MKEPLSRAELDGVVAEAVGVRLDAVRELTEGTCNAAYALTLADGRELVLKVAPPPGTPVLSYERDLLATEAMCLRRFAGRVPVPELVAAGTAAGRGYVLTSLLPGASWQSQSAAVGPDQHRVLRRQVGRHVAAMHAVTGDGRFGYPAGPLAATTWAGAYRRIIDALLADAERYAAPLPVPAEDLRRRVGAAAAELLPAVTTPVLVHFDLWDGNVFVDLAGPEPAVTGFIDHERALWADPAADLVSLALLGDIADDADFLGGYAEAGGPVVLDEAIRARLHLYRVHLALLMVVETVPRGTAGAEHAEWNGRVADWLVQELAALGRR</sequence>
<dbReference type="PANTHER" id="PTHR21310:SF15">
    <property type="entry name" value="AMINOGLYCOSIDE PHOSPHOTRANSFERASE DOMAIN-CONTAINING PROTEIN"/>
    <property type="match status" value="1"/>
</dbReference>
<dbReference type="RefSeq" id="WP_183513668.1">
    <property type="nucleotide sequence ID" value="NZ_JACIBU010000001.1"/>
</dbReference>
<dbReference type="InterPro" id="IPR051678">
    <property type="entry name" value="AGP_Transferase"/>
</dbReference>
<dbReference type="AlphaFoldDB" id="A0A839Y0D8"/>
<dbReference type="SUPFAM" id="SSF56112">
    <property type="entry name" value="Protein kinase-like (PK-like)"/>
    <property type="match status" value="1"/>
</dbReference>
<organism evidence="2 3">
    <name type="scientific">Modestobacter versicolor</name>
    <dbReference type="NCBI Taxonomy" id="429133"/>
    <lineage>
        <taxon>Bacteria</taxon>
        <taxon>Bacillati</taxon>
        <taxon>Actinomycetota</taxon>
        <taxon>Actinomycetes</taxon>
        <taxon>Geodermatophilales</taxon>
        <taxon>Geodermatophilaceae</taxon>
        <taxon>Modestobacter</taxon>
    </lineage>
</organism>
<dbReference type="InterPro" id="IPR002575">
    <property type="entry name" value="Aminoglycoside_PTrfase"/>
</dbReference>
<accession>A0A839Y0D8</accession>
<dbReference type="Proteomes" id="UP000580718">
    <property type="component" value="Unassembled WGS sequence"/>
</dbReference>
<evidence type="ECO:0000313" key="3">
    <source>
        <dbReference type="Proteomes" id="UP000580718"/>
    </source>
</evidence>
<keyword evidence="2" id="KW-0418">Kinase</keyword>
<keyword evidence="2" id="KW-0808">Transferase</keyword>
<evidence type="ECO:0000313" key="2">
    <source>
        <dbReference type="EMBL" id="MBB3675957.1"/>
    </source>
</evidence>
<dbReference type="Gene3D" id="3.30.200.20">
    <property type="entry name" value="Phosphorylase Kinase, domain 1"/>
    <property type="match status" value="1"/>
</dbReference>
<dbReference type="Pfam" id="PF01636">
    <property type="entry name" value="APH"/>
    <property type="match status" value="1"/>
</dbReference>
<reference evidence="2 3" key="1">
    <citation type="submission" date="2020-08" db="EMBL/GenBank/DDBJ databases">
        <title>Sequencing the genomes of 1000 actinobacteria strains.</title>
        <authorList>
            <person name="Klenk H.-P."/>
        </authorList>
    </citation>
    <scope>NUCLEOTIDE SEQUENCE [LARGE SCALE GENOMIC DNA]</scope>
    <source>
        <strain evidence="2 3">DSM 16678</strain>
    </source>
</reference>
<gene>
    <name evidence="2" type="ORF">FHX36_001692</name>
</gene>
<dbReference type="InterPro" id="IPR011009">
    <property type="entry name" value="Kinase-like_dom_sf"/>
</dbReference>
<dbReference type="EMBL" id="JACIBU010000001">
    <property type="protein sequence ID" value="MBB3675957.1"/>
    <property type="molecule type" value="Genomic_DNA"/>
</dbReference>
<dbReference type="PANTHER" id="PTHR21310">
    <property type="entry name" value="AMINOGLYCOSIDE PHOSPHOTRANSFERASE-RELATED-RELATED"/>
    <property type="match status" value="1"/>
</dbReference>
<comment type="caution">
    <text evidence="2">The sequence shown here is derived from an EMBL/GenBank/DDBJ whole genome shotgun (WGS) entry which is preliminary data.</text>
</comment>